<dbReference type="InterPro" id="IPR006665">
    <property type="entry name" value="OmpA-like"/>
</dbReference>
<organism evidence="6 7">
    <name type="scientific">Pseudomonas fluorescens</name>
    <dbReference type="NCBI Taxonomy" id="294"/>
    <lineage>
        <taxon>Bacteria</taxon>
        <taxon>Pseudomonadati</taxon>
        <taxon>Pseudomonadota</taxon>
        <taxon>Gammaproteobacteria</taxon>
        <taxon>Pseudomonadales</taxon>
        <taxon>Pseudomonadaceae</taxon>
        <taxon>Pseudomonas</taxon>
    </lineage>
</organism>
<dbReference type="OrthoDB" id="345640at2"/>
<feature type="transmembrane region" description="Helical" evidence="4">
    <location>
        <begin position="218"/>
        <end position="237"/>
    </location>
</feature>
<evidence type="ECO:0000256" key="4">
    <source>
        <dbReference type="SAM" id="Phobius"/>
    </source>
</evidence>
<name>A0A5E7CIN9_PSEFL</name>
<dbReference type="Pfam" id="PF00691">
    <property type="entry name" value="OmpA"/>
    <property type="match status" value="1"/>
</dbReference>
<evidence type="ECO:0000259" key="5">
    <source>
        <dbReference type="PROSITE" id="PS51123"/>
    </source>
</evidence>
<keyword evidence="4" id="KW-0812">Transmembrane</keyword>
<evidence type="ECO:0000256" key="2">
    <source>
        <dbReference type="ARBA" id="ARBA00023136"/>
    </source>
</evidence>
<dbReference type="AlphaFoldDB" id="A0A5E7CIN9"/>
<dbReference type="GO" id="GO:0009279">
    <property type="term" value="C:cell outer membrane"/>
    <property type="evidence" value="ECO:0007669"/>
    <property type="project" value="UniProtKB-SubCell"/>
</dbReference>
<evidence type="ECO:0000256" key="3">
    <source>
        <dbReference type="PROSITE-ProRule" id="PRU00473"/>
    </source>
</evidence>
<proteinExistence type="predicted"/>
<dbReference type="InterPro" id="IPR050330">
    <property type="entry name" value="Bact_OuterMem_StrucFunc"/>
</dbReference>
<feature type="domain" description="OmpA-like" evidence="5">
    <location>
        <begin position="247"/>
        <end position="367"/>
    </location>
</feature>
<accession>A0A5E7CIN9</accession>
<dbReference type="CDD" id="cd07185">
    <property type="entry name" value="OmpA_C-like"/>
    <property type="match status" value="1"/>
</dbReference>
<dbReference type="InterPro" id="IPR036737">
    <property type="entry name" value="OmpA-like_sf"/>
</dbReference>
<dbReference type="EMBL" id="CABVHQ010000026">
    <property type="protein sequence ID" value="VVO04181.1"/>
    <property type="molecule type" value="Genomic_DNA"/>
</dbReference>
<dbReference type="PANTHER" id="PTHR30329:SF20">
    <property type="entry name" value="EXPORTED PROTEIN"/>
    <property type="match status" value="1"/>
</dbReference>
<dbReference type="Gene3D" id="3.30.1330.60">
    <property type="entry name" value="OmpA-like domain"/>
    <property type="match status" value="1"/>
</dbReference>
<reference evidence="6 7" key="1">
    <citation type="submission" date="2019-09" db="EMBL/GenBank/DDBJ databases">
        <authorList>
            <person name="Chandra G."/>
            <person name="Truman W A."/>
        </authorList>
    </citation>
    <scope>NUCLEOTIDE SEQUENCE [LARGE SCALE GENOMIC DNA]</scope>
    <source>
        <strain evidence="6">PS691</strain>
    </source>
</reference>
<evidence type="ECO:0000313" key="7">
    <source>
        <dbReference type="Proteomes" id="UP000337909"/>
    </source>
</evidence>
<dbReference type="InterPro" id="IPR010657">
    <property type="entry name" value="ImpA_N"/>
</dbReference>
<dbReference type="PRINTS" id="PR01021">
    <property type="entry name" value="OMPADOMAIN"/>
</dbReference>
<dbReference type="Proteomes" id="UP000337909">
    <property type="component" value="Unassembled WGS sequence"/>
</dbReference>
<dbReference type="Pfam" id="PF06812">
    <property type="entry name" value="ImpA_N"/>
    <property type="match status" value="1"/>
</dbReference>
<protein>
    <recommendedName>
        <fullName evidence="5">OmpA-like domain-containing protein</fullName>
    </recommendedName>
</protein>
<keyword evidence="4" id="KW-1133">Transmembrane helix</keyword>
<dbReference type="PANTHER" id="PTHR30329">
    <property type="entry name" value="STATOR ELEMENT OF FLAGELLAR MOTOR COMPLEX"/>
    <property type="match status" value="1"/>
</dbReference>
<sequence>MTALFEMRIRLGGDPRGFAEFMALHDELAKLSHPACPDVDWLKVEQLCLTLFQKNGAELQTVTSFALARSQRHGLDGLVQGVALIATLVCEWPNVWPTVASVRLDILAWLFAQLQPLLRSLELNAGRLPALVQLDTELERLSDRLDCQVQVPQVALQALRQQVGSLMQRLERNISSGETMPQSMRVPEPAFVMPVVILPILHEPEVSASHLKTRRRRIALWLFAVAATIALAGWFGWKVWLAGPDTEGLLPDPVRLDSLSLFDAGSAELKPDSTKVLINALVDIKAQPGWLIMIAGHTDATGNAEQNLQLSRARALAVRDWMQRMSDIPDSCFVVQGIAASQPIASNDTESGRAANRRVDIRLVPQVGACGPMPVS</sequence>
<dbReference type="InterPro" id="IPR006664">
    <property type="entry name" value="OMP_bac"/>
</dbReference>
<dbReference type="PROSITE" id="PS51123">
    <property type="entry name" value="OMPA_2"/>
    <property type="match status" value="1"/>
</dbReference>
<evidence type="ECO:0000313" key="6">
    <source>
        <dbReference type="EMBL" id="VVO04181.1"/>
    </source>
</evidence>
<gene>
    <name evidence="6" type="ORF">PS691_02867</name>
</gene>
<dbReference type="SUPFAM" id="SSF103088">
    <property type="entry name" value="OmpA-like"/>
    <property type="match status" value="1"/>
</dbReference>
<keyword evidence="2 3" id="KW-0472">Membrane</keyword>
<evidence type="ECO:0000256" key="1">
    <source>
        <dbReference type="ARBA" id="ARBA00004442"/>
    </source>
</evidence>
<comment type="subcellular location">
    <subcellularLocation>
        <location evidence="1">Cell outer membrane</location>
    </subcellularLocation>
</comment>